<accession>A0ABR8CD25</accession>
<name>A0ABR8CD25_9CYAN</name>
<evidence type="ECO:0000259" key="1">
    <source>
        <dbReference type="Pfam" id="PF22551"/>
    </source>
</evidence>
<dbReference type="Gene3D" id="3.30.1460.10">
    <property type="match status" value="1"/>
</dbReference>
<dbReference type="InterPro" id="IPR054343">
    <property type="entry name" value="TY-Chap_M"/>
</dbReference>
<evidence type="ECO:0000313" key="2">
    <source>
        <dbReference type="EMBL" id="MBD2318231.1"/>
    </source>
</evidence>
<protein>
    <submittedName>
        <fullName evidence="2">YbjN domain-containing protein</fullName>
    </submittedName>
</protein>
<dbReference type="RefSeq" id="WP_190579071.1">
    <property type="nucleotide sequence ID" value="NZ_CAWPQU010000018.1"/>
</dbReference>
<keyword evidence="3" id="KW-1185">Reference proteome</keyword>
<dbReference type="SUPFAM" id="SSF69635">
    <property type="entry name" value="Type III secretory system chaperone-like"/>
    <property type="match status" value="1"/>
</dbReference>
<evidence type="ECO:0000313" key="3">
    <source>
        <dbReference type="Proteomes" id="UP000618445"/>
    </source>
</evidence>
<sequence length="154" mass="17583">MVSCRRELSIRSTTNCYHKVAAWLPEICDRVSNPVAHNPIFSLQFGSATILVEIRPFRDSESVIYIWAYVATDVEVSNDLMLYLLKQNDVFRFGGFSMEDEGDIRFHVTLLGASCQQNEFKLALTEVLESADHYDDLIVERWGGRRAADALFDI</sequence>
<proteinExistence type="predicted"/>
<organism evidence="2 3">
    <name type="scientific">Phormidium tenue FACHB-1050</name>
    <dbReference type="NCBI Taxonomy" id="2692857"/>
    <lineage>
        <taxon>Bacteria</taxon>
        <taxon>Bacillati</taxon>
        <taxon>Cyanobacteriota</taxon>
        <taxon>Cyanophyceae</taxon>
        <taxon>Oscillatoriophycideae</taxon>
        <taxon>Oscillatoriales</taxon>
        <taxon>Oscillatoriaceae</taxon>
        <taxon>Phormidium</taxon>
    </lineage>
</organism>
<dbReference type="Proteomes" id="UP000618445">
    <property type="component" value="Unassembled WGS sequence"/>
</dbReference>
<dbReference type="EMBL" id="JACJQY010000025">
    <property type="protein sequence ID" value="MBD2318231.1"/>
    <property type="molecule type" value="Genomic_DNA"/>
</dbReference>
<comment type="caution">
    <text evidence="2">The sequence shown here is derived from an EMBL/GenBank/DDBJ whole genome shotgun (WGS) entry which is preliminary data.</text>
</comment>
<feature type="domain" description="TY-Chap central" evidence="1">
    <location>
        <begin position="42"/>
        <end position="149"/>
    </location>
</feature>
<dbReference type="Pfam" id="PF22551">
    <property type="entry name" value="TY-Chap1"/>
    <property type="match status" value="1"/>
</dbReference>
<reference evidence="2 3" key="1">
    <citation type="journal article" date="2020" name="ISME J.">
        <title>Comparative genomics reveals insights into cyanobacterial evolution and habitat adaptation.</title>
        <authorList>
            <person name="Chen M.Y."/>
            <person name="Teng W.K."/>
            <person name="Zhao L."/>
            <person name="Hu C.X."/>
            <person name="Zhou Y.K."/>
            <person name="Han B.P."/>
            <person name="Song L.R."/>
            <person name="Shu W.S."/>
        </authorList>
    </citation>
    <scope>NUCLEOTIDE SEQUENCE [LARGE SCALE GENOMIC DNA]</scope>
    <source>
        <strain evidence="2 3">FACHB-1050</strain>
    </source>
</reference>
<gene>
    <name evidence="2" type="ORF">H6G05_15430</name>
</gene>